<dbReference type="Pfam" id="PF11227">
    <property type="entry name" value="DUF3025"/>
    <property type="match status" value="1"/>
</dbReference>
<dbReference type="RefSeq" id="WP_096449508.1">
    <property type="nucleotide sequence ID" value="NZ_JBHSOG010000097.1"/>
</dbReference>
<comment type="caution">
    <text evidence="1">The sequence shown here is derived from an EMBL/GenBank/DDBJ whole genome shotgun (WGS) entry which is preliminary data.</text>
</comment>
<organism evidence="1 2">
    <name type="scientific">Thauera sinica</name>
    <dbReference type="NCBI Taxonomy" id="2665146"/>
    <lineage>
        <taxon>Bacteria</taxon>
        <taxon>Pseudomonadati</taxon>
        <taxon>Pseudomonadota</taxon>
        <taxon>Betaproteobacteria</taxon>
        <taxon>Rhodocyclales</taxon>
        <taxon>Zoogloeaceae</taxon>
        <taxon>Thauera</taxon>
    </lineage>
</organism>
<gene>
    <name evidence="1" type="ORF">ACFPTN_19675</name>
</gene>
<keyword evidence="2" id="KW-1185">Reference proteome</keyword>
<dbReference type="InterPro" id="IPR021390">
    <property type="entry name" value="DUF3025"/>
</dbReference>
<sequence>MSDGASGPAAHAARPLFEPIAHLLAACGGSGVPDAQQLTGLLRRVAPAAASGSGRPIRFAEPRAGMDGYEAHIHATGEVPTRAGDWHDFFNALAWCVWPRSKAACNALHMEERLARERAGLPGRGWRRDALTQFDECGMVVVCADGEIPSLLAAHEWEEVFWRRRERLMRTTCFMVFGHGSWDQLRAPFAGLCAKAVYRVVEPAWLALGRAERQAETDAWLAARLSGPACIATPRDLSPLPLLGIPGVTPASECAAYYRDTRQFRPRREARAAQSSAIG</sequence>
<proteinExistence type="predicted"/>
<reference evidence="2" key="1">
    <citation type="journal article" date="2019" name="Int. J. Syst. Evol. Microbiol.">
        <title>The Global Catalogue of Microorganisms (GCM) 10K type strain sequencing project: providing services to taxonomists for standard genome sequencing and annotation.</title>
        <authorList>
            <consortium name="The Broad Institute Genomics Platform"/>
            <consortium name="The Broad Institute Genome Sequencing Center for Infectious Disease"/>
            <person name="Wu L."/>
            <person name="Ma J."/>
        </authorList>
    </citation>
    <scope>NUCLEOTIDE SEQUENCE [LARGE SCALE GENOMIC DNA]</scope>
    <source>
        <strain evidence="2">SHR3</strain>
    </source>
</reference>
<evidence type="ECO:0000313" key="2">
    <source>
        <dbReference type="Proteomes" id="UP001595974"/>
    </source>
</evidence>
<dbReference type="Proteomes" id="UP001595974">
    <property type="component" value="Unassembled WGS sequence"/>
</dbReference>
<evidence type="ECO:0000313" key="1">
    <source>
        <dbReference type="EMBL" id="MFC5771602.1"/>
    </source>
</evidence>
<name>A0ABW1AWB5_9RHOO</name>
<accession>A0ABW1AWB5</accession>
<protein>
    <submittedName>
        <fullName evidence="1">DUF3025 domain-containing protein</fullName>
    </submittedName>
</protein>
<dbReference type="EMBL" id="JBHSOG010000097">
    <property type="protein sequence ID" value="MFC5771602.1"/>
    <property type="molecule type" value="Genomic_DNA"/>
</dbReference>